<evidence type="ECO:0000313" key="3">
    <source>
        <dbReference type="Proteomes" id="UP000789390"/>
    </source>
</evidence>
<feature type="chain" id="PRO_5035282751" description="Apple domain-containing protein" evidence="1">
    <location>
        <begin position="21"/>
        <end position="132"/>
    </location>
</feature>
<comment type="caution">
    <text evidence="2">The sequence shown here is derived from an EMBL/GenBank/DDBJ whole genome shotgun (WGS) entry which is preliminary data.</text>
</comment>
<keyword evidence="1" id="KW-0732">Signal</keyword>
<accession>A0A8J2RED6</accession>
<evidence type="ECO:0008006" key="4">
    <source>
        <dbReference type="Google" id="ProtNLM"/>
    </source>
</evidence>
<dbReference type="Gene3D" id="3.50.4.10">
    <property type="entry name" value="Hepatocyte Growth Factor"/>
    <property type="match status" value="1"/>
</dbReference>
<dbReference type="SUPFAM" id="SSF57414">
    <property type="entry name" value="Hairpin loop containing domain-like"/>
    <property type="match status" value="1"/>
</dbReference>
<keyword evidence="3" id="KW-1185">Reference proteome</keyword>
<evidence type="ECO:0000256" key="1">
    <source>
        <dbReference type="SAM" id="SignalP"/>
    </source>
</evidence>
<organism evidence="2 3">
    <name type="scientific">Daphnia galeata</name>
    <dbReference type="NCBI Taxonomy" id="27404"/>
    <lineage>
        <taxon>Eukaryota</taxon>
        <taxon>Metazoa</taxon>
        <taxon>Ecdysozoa</taxon>
        <taxon>Arthropoda</taxon>
        <taxon>Crustacea</taxon>
        <taxon>Branchiopoda</taxon>
        <taxon>Diplostraca</taxon>
        <taxon>Cladocera</taxon>
        <taxon>Anomopoda</taxon>
        <taxon>Daphniidae</taxon>
        <taxon>Daphnia</taxon>
    </lineage>
</organism>
<name>A0A8J2RED6_9CRUS</name>
<proteinExistence type="predicted"/>
<dbReference type="OrthoDB" id="77539at2759"/>
<sequence length="132" mass="14687">MSNMCAVLFLFVILVSEIAGADHVKPENPHMTPTNAEENIVKSLDPKIDWKTTRDGVKWFPNCNFPGYDIKYEYVGGKCSHCKCSELCIDTSGCNAFSWIDGWCYLKNIPAAALNKSPSSRGGCGFLPWEFP</sequence>
<gene>
    <name evidence="2" type="ORF">DGAL_LOCUS3494</name>
</gene>
<dbReference type="Proteomes" id="UP000789390">
    <property type="component" value="Unassembled WGS sequence"/>
</dbReference>
<dbReference type="AlphaFoldDB" id="A0A8J2RED6"/>
<evidence type="ECO:0000313" key="2">
    <source>
        <dbReference type="EMBL" id="CAH0101166.1"/>
    </source>
</evidence>
<dbReference type="EMBL" id="CAKKLH010000053">
    <property type="protein sequence ID" value="CAH0101166.1"/>
    <property type="molecule type" value="Genomic_DNA"/>
</dbReference>
<protein>
    <recommendedName>
        <fullName evidence="4">Apple domain-containing protein</fullName>
    </recommendedName>
</protein>
<reference evidence="2" key="1">
    <citation type="submission" date="2021-11" db="EMBL/GenBank/DDBJ databases">
        <authorList>
            <person name="Schell T."/>
        </authorList>
    </citation>
    <scope>NUCLEOTIDE SEQUENCE</scope>
    <source>
        <strain evidence="2">M5</strain>
    </source>
</reference>
<feature type="signal peptide" evidence="1">
    <location>
        <begin position="1"/>
        <end position="20"/>
    </location>
</feature>